<organism evidence="1">
    <name type="scientific">Streptantibioticus silvisoli</name>
    <dbReference type="NCBI Taxonomy" id="2705255"/>
    <lineage>
        <taxon>Bacteria</taxon>
        <taxon>Bacillati</taxon>
        <taxon>Actinomycetota</taxon>
        <taxon>Actinomycetes</taxon>
        <taxon>Kitasatosporales</taxon>
        <taxon>Streptomycetaceae</taxon>
        <taxon>Streptantibioticus</taxon>
    </lineage>
</organism>
<dbReference type="RefSeq" id="WP_282698476.1">
    <property type="nucleotide sequence ID" value="NZ_JABXJJ020000003.1"/>
</dbReference>
<gene>
    <name evidence="1" type="ORF">POF50_003275</name>
</gene>
<dbReference type="AlphaFoldDB" id="A0AA90H5A9"/>
<accession>A0AA90H5A9</accession>
<proteinExistence type="predicted"/>
<comment type="caution">
    <text evidence="1">The sequence shown here is derived from an EMBL/GenBank/DDBJ whole genome shotgun (WGS) entry which is preliminary data.</text>
</comment>
<sequence length="337" mass="37370">MRIGYSFWGFIGPGITDTPDGGRSFRAPLLDALADRHQVVLLQDNRDLHEAGDDLTSRYTFDAGLPNLDALFLEWRWPLPGRNTTACGAPGHTCDLHRQQELLDHYTLAGGLPTIAWDLDRVIGPHDPIRHHPAVTVCEPAARPTPGAHTLRCPVPDTALDTADPAALIGGERPWPLVYVDNQYSRDAEFDRYFAPAARTHRHRVAGKWTDTARWPHVNFTGRVGFLEGQRLHRDALTTVLLSPPRYSAVGHVTQRLGEAVRAGCLPIAPSDIRTIDTLLPAQLLVTNGRQTDETVTHVHTASQDLRAELLADCLTGLDVYRLSRQISTIETLLQQR</sequence>
<dbReference type="EMBL" id="JABXJJ020000003">
    <property type="protein sequence ID" value="MDI5968377.1"/>
    <property type="molecule type" value="Genomic_DNA"/>
</dbReference>
<protein>
    <submittedName>
        <fullName evidence="1">Uncharacterized protein</fullName>
    </submittedName>
</protein>
<evidence type="ECO:0000313" key="1">
    <source>
        <dbReference type="EMBL" id="MDI5968377.1"/>
    </source>
</evidence>
<name>A0AA90H5A9_9ACTN</name>
<reference evidence="1" key="1">
    <citation type="submission" date="2023-05" db="EMBL/GenBank/DDBJ databases">
        <title>Streptantibioticus silvisoli sp. nov., acidotolerant actinomycetes 1 from pine litter.</title>
        <authorList>
            <person name="Swiecimska M."/>
            <person name="Golinska P."/>
            <person name="Sangal V."/>
            <person name="Wachnowicz B."/>
            <person name="Goodfellow M."/>
        </authorList>
    </citation>
    <scope>NUCLEOTIDE SEQUENCE</scope>
    <source>
        <strain evidence="1">SL13</strain>
    </source>
</reference>